<accession>A0A0B4X6C2</accession>
<evidence type="ECO:0000256" key="1">
    <source>
        <dbReference type="ARBA" id="ARBA00006484"/>
    </source>
</evidence>
<proteinExistence type="inferred from homology"/>
<dbReference type="InterPro" id="IPR002347">
    <property type="entry name" value="SDR_fam"/>
</dbReference>
<dbReference type="InterPro" id="IPR051122">
    <property type="entry name" value="SDR_DHRS6-like"/>
</dbReference>
<gene>
    <name evidence="3" type="ORF">RGR602_PB00100</name>
</gene>
<dbReference type="HOGENOM" id="CLU_010194_1_0_5"/>
<dbReference type="PANTHER" id="PTHR43477">
    <property type="entry name" value="DIHYDROANTICAPSIN 7-DEHYDROGENASE"/>
    <property type="match status" value="1"/>
</dbReference>
<dbReference type="PANTHER" id="PTHR43477:SF1">
    <property type="entry name" value="DIHYDROANTICAPSIN 7-DEHYDROGENASE"/>
    <property type="match status" value="1"/>
</dbReference>
<dbReference type="Pfam" id="PF13561">
    <property type="entry name" value="adh_short_C2"/>
    <property type="match status" value="1"/>
</dbReference>
<geneLocation type="plasmid" evidence="3 4">
    <name>pRgalR602b</name>
</geneLocation>
<dbReference type="InterPro" id="IPR036291">
    <property type="entry name" value="NAD(P)-bd_dom_sf"/>
</dbReference>
<dbReference type="PRINTS" id="PR00081">
    <property type="entry name" value="GDHRDH"/>
</dbReference>
<sequence length="249" mass="26417">MGKLDGKVAVITGGSAGMGLATAKLFANEGAKVVITGRDQAALDTAAQDIGSGADAVRSDITKIADIELLRAHIEREHGRVDIIFANAGGAQPGMFEYMSEEDFDFTVNTNFKGTYFTVQKLLPLMTSGGSIILNTSTLSTQGRPYVSVYSATKAAIRSLARSLTAELTEKGIRVNAMAPGLIDTDLQRKAGMSDEMIEQTNAQVHAEIPMHRSGTVEEIAKAVLFLASDDSSYVTGIELCVDGGWSHI</sequence>
<dbReference type="KEGG" id="rga:RGR602_PB00100"/>
<dbReference type="EC" id="1.1.1.100" evidence="3"/>
<name>A0A0B4X6C2_9HYPH</name>
<dbReference type="CDD" id="cd05233">
    <property type="entry name" value="SDR_c"/>
    <property type="match status" value="1"/>
</dbReference>
<organism evidence="3 4">
    <name type="scientific">Rhizobium gallicum bv. gallicum R602sp</name>
    <dbReference type="NCBI Taxonomy" id="1041138"/>
    <lineage>
        <taxon>Bacteria</taxon>
        <taxon>Pseudomonadati</taxon>
        <taxon>Pseudomonadota</taxon>
        <taxon>Alphaproteobacteria</taxon>
        <taxon>Hyphomicrobiales</taxon>
        <taxon>Rhizobiaceae</taxon>
        <taxon>Rhizobium/Agrobacterium group</taxon>
        <taxon>Rhizobium</taxon>
    </lineage>
</organism>
<evidence type="ECO:0000256" key="2">
    <source>
        <dbReference type="ARBA" id="ARBA00023002"/>
    </source>
</evidence>
<evidence type="ECO:0000313" key="4">
    <source>
        <dbReference type="Proteomes" id="UP000031368"/>
    </source>
</evidence>
<dbReference type="SUPFAM" id="SSF51735">
    <property type="entry name" value="NAD(P)-binding Rossmann-fold domains"/>
    <property type="match status" value="1"/>
</dbReference>
<reference evidence="3 4" key="1">
    <citation type="submission" date="2013-11" db="EMBL/GenBank/DDBJ databases">
        <title>Complete genome sequence of Rhizobium gallicum bv. gallicum R602.</title>
        <authorList>
            <person name="Bustos P."/>
            <person name="Santamaria R.I."/>
            <person name="Lozano L."/>
            <person name="Acosta J.L."/>
            <person name="Ormeno-Orrillo E."/>
            <person name="Rogel M.A."/>
            <person name="Romero D."/>
            <person name="Cevallos M.A."/>
            <person name="Martinez-Romero E."/>
            <person name="Gonzalez V."/>
        </authorList>
    </citation>
    <scope>NUCLEOTIDE SEQUENCE [LARGE SCALE GENOMIC DNA]</scope>
    <source>
        <strain evidence="3 4">R602</strain>
        <plasmid evidence="3 4">pRgalR602b</plasmid>
    </source>
</reference>
<evidence type="ECO:0000313" key="3">
    <source>
        <dbReference type="EMBL" id="AJD43639.1"/>
    </source>
</evidence>
<comment type="similarity">
    <text evidence="1">Belongs to the short-chain dehydrogenases/reductases (SDR) family.</text>
</comment>
<dbReference type="AlphaFoldDB" id="A0A0B4X6C2"/>
<dbReference type="NCBIfam" id="NF005559">
    <property type="entry name" value="PRK07231.1"/>
    <property type="match status" value="1"/>
</dbReference>
<protein>
    <submittedName>
        <fullName evidence="3">3-oxoacyl-(Acyl-carrier-protein) reductase protein</fullName>
        <ecNumber evidence="3">1.1.1.100</ecNumber>
    </submittedName>
</protein>
<dbReference type="RefSeq" id="WP_040114148.1">
    <property type="nucleotide sequence ID" value="NZ_CP006879.1"/>
</dbReference>
<dbReference type="Proteomes" id="UP000031368">
    <property type="component" value="Plasmid pRgalR602b"/>
</dbReference>
<keyword evidence="2 3" id="KW-0560">Oxidoreductase</keyword>
<dbReference type="Gene3D" id="3.40.50.720">
    <property type="entry name" value="NAD(P)-binding Rossmann-like Domain"/>
    <property type="match status" value="1"/>
</dbReference>
<dbReference type="GO" id="GO:0004316">
    <property type="term" value="F:3-oxoacyl-[acyl-carrier-protein] reductase (NADPH) activity"/>
    <property type="evidence" value="ECO:0007669"/>
    <property type="project" value="UniProtKB-EC"/>
</dbReference>
<keyword evidence="4" id="KW-1185">Reference proteome</keyword>
<dbReference type="EMBL" id="CP006879">
    <property type="protein sequence ID" value="AJD43639.1"/>
    <property type="molecule type" value="Genomic_DNA"/>
</dbReference>
<dbReference type="PRINTS" id="PR00080">
    <property type="entry name" value="SDRFAMILY"/>
</dbReference>
<dbReference type="FunFam" id="3.40.50.720:FF:000084">
    <property type="entry name" value="Short-chain dehydrogenase reductase"/>
    <property type="match status" value="1"/>
</dbReference>
<keyword evidence="3" id="KW-0614">Plasmid</keyword>